<evidence type="ECO:0000256" key="1">
    <source>
        <dbReference type="SAM" id="SignalP"/>
    </source>
</evidence>
<accession>A0A1F7V823</accession>
<dbReference type="AlphaFoldDB" id="A0A1F7V823"/>
<evidence type="ECO:0000313" key="3">
    <source>
        <dbReference type="Proteomes" id="UP000176593"/>
    </source>
</evidence>
<name>A0A1F7V823_9BACT</name>
<evidence type="ECO:0000313" key="2">
    <source>
        <dbReference type="EMBL" id="OGL86198.1"/>
    </source>
</evidence>
<evidence type="ECO:0008006" key="4">
    <source>
        <dbReference type="Google" id="ProtNLM"/>
    </source>
</evidence>
<organism evidence="2 3">
    <name type="scientific">Candidatus Uhrbacteria bacterium RIFCSPLOWO2_02_FULL_48_18</name>
    <dbReference type="NCBI Taxonomy" id="1802408"/>
    <lineage>
        <taxon>Bacteria</taxon>
        <taxon>Candidatus Uhriibacteriota</taxon>
    </lineage>
</organism>
<protein>
    <recommendedName>
        <fullName evidence="4">DUF2268 domain-containing protein</fullName>
    </recommendedName>
</protein>
<proteinExistence type="predicted"/>
<dbReference type="Proteomes" id="UP000176593">
    <property type="component" value="Unassembled WGS sequence"/>
</dbReference>
<feature type="chain" id="PRO_5009533197" description="DUF2268 domain-containing protein" evidence="1">
    <location>
        <begin position="27"/>
        <end position="227"/>
    </location>
</feature>
<gene>
    <name evidence="2" type="ORF">A3I41_01335</name>
</gene>
<reference evidence="2 3" key="1">
    <citation type="journal article" date="2016" name="Nat. Commun.">
        <title>Thousands of microbial genomes shed light on interconnected biogeochemical processes in an aquifer system.</title>
        <authorList>
            <person name="Anantharaman K."/>
            <person name="Brown C.T."/>
            <person name="Hug L.A."/>
            <person name="Sharon I."/>
            <person name="Castelle C.J."/>
            <person name="Probst A.J."/>
            <person name="Thomas B.C."/>
            <person name="Singh A."/>
            <person name="Wilkins M.J."/>
            <person name="Karaoz U."/>
            <person name="Brodie E.L."/>
            <person name="Williams K.H."/>
            <person name="Hubbard S.S."/>
            <person name="Banfield J.F."/>
        </authorList>
    </citation>
    <scope>NUCLEOTIDE SEQUENCE [LARGE SCALE GENOMIC DNA]</scope>
</reference>
<sequence>MKKFLACLIILVGLVWICSKTPTASAGSHVHDVAKTEKVTLRDLLFHHPTRAVAETFAPKVASGEVALMEGKVPGASGAFMLWPAEKLSPSHAGATGWKSVFFIDPMIIEDATQLVRNQLVIFHEYIHYRQAMSGKIAPETFYPMYLKEHPDQRAYICEQKWYAEVEAYQKECELAGLMKTSAADQFCKDFGTPKFERSLTQLMMLHDPSVQLCQNVFAKLGLKAAQ</sequence>
<dbReference type="EMBL" id="MGEQ01000010">
    <property type="protein sequence ID" value="OGL86198.1"/>
    <property type="molecule type" value="Genomic_DNA"/>
</dbReference>
<feature type="signal peptide" evidence="1">
    <location>
        <begin position="1"/>
        <end position="26"/>
    </location>
</feature>
<keyword evidence="1" id="KW-0732">Signal</keyword>
<comment type="caution">
    <text evidence="2">The sequence shown here is derived from an EMBL/GenBank/DDBJ whole genome shotgun (WGS) entry which is preliminary data.</text>
</comment>